<accession>A0A1M5LCV9</accession>
<dbReference type="STRING" id="490188.SAMN04488068_0833"/>
<dbReference type="PANTHER" id="PTHR38684">
    <property type="entry name" value="PROTEIN AMPE"/>
    <property type="match status" value="1"/>
</dbReference>
<dbReference type="AlphaFoldDB" id="A0A1M5LCV9"/>
<dbReference type="InterPro" id="IPR004485">
    <property type="entry name" value="Cobalamin_biosynth_CobD/CbiB"/>
</dbReference>
<dbReference type="GO" id="GO:0005886">
    <property type="term" value="C:plasma membrane"/>
    <property type="evidence" value="ECO:0007669"/>
    <property type="project" value="TreeGrafter"/>
</dbReference>
<dbReference type="PANTHER" id="PTHR38684:SF1">
    <property type="entry name" value="PROTEIN AMPE"/>
    <property type="match status" value="1"/>
</dbReference>
<dbReference type="EMBL" id="FQWZ01000002">
    <property type="protein sequence ID" value="SHG62942.1"/>
    <property type="molecule type" value="Genomic_DNA"/>
</dbReference>
<reference evidence="2 3" key="1">
    <citation type="submission" date="2016-11" db="EMBL/GenBank/DDBJ databases">
        <authorList>
            <person name="Jaros S."/>
            <person name="Januszkiewicz K."/>
            <person name="Wedrychowicz H."/>
        </authorList>
    </citation>
    <scope>NUCLEOTIDE SEQUENCE [LARGE SCALE GENOMIC DNA]</scope>
    <source>
        <strain evidence="2 3">CGMCC 1.7049</strain>
    </source>
</reference>
<dbReference type="OrthoDB" id="9811967at2"/>
<keyword evidence="1" id="KW-1133">Transmembrane helix</keyword>
<dbReference type="UniPathway" id="UPA00148"/>
<feature type="transmembrane region" description="Helical" evidence="1">
    <location>
        <begin position="41"/>
        <end position="61"/>
    </location>
</feature>
<evidence type="ECO:0000256" key="1">
    <source>
        <dbReference type="SAM" id="Phobius"/>
    </source>
</evidence>
<dbReference type="Proteomes" id="UP000199758">
    <property type="component" value="Unassembled WGS sequence"/>
</dbReference>
<dbReference type="Pfam" id="PF03186">
    <property type="entry name" value="CobD_Cbib"/>
    <property type="match status" value="1"/>
</dbReference>
<name>A0A1M5LCV9_9GAMM</name>
<evidence type="ECO:0000313" key="2">
    <source>
        <dbReference type="EMBL" id="SHG62942.1"/>
    </source>
</evidence>
<organism evidence="2 3">
    <name type="scientific">Hydrocarboniphaga daqingensis</name>
    <dbReference type="NCBI Taxonomy" id="490188"/>
    <lineage>
        <taxon>Bacteria</taxon>
        <taxon>Pseudomonadati</taxon>
        <taxon>Pseudomonadota</taxon>
        <taxon>Gammaproteobacteria</taxon>
        <taxon>Nevskiales</taxon>
        <taxon>Nevskiaceae</taxon>
        <taxon>Hydrocarboniphaga</taxon>
    </lineage>
</organism>
<proteinExistence type="predicted"/>
<dbReference type="RefSeq" id="WP_072894437.1">
    <property type="nucleotide sequence ID" value="NZ_FQWZ01000002.1"/>
</dbReference>
<keyword evidence="1" id="KW-0812">Transmembrane</keyword>
<keyword evidence="1" id="KW-0472">Membrane</keyword>
<gene>
    <name evidence="2" type="ORF">SAMN04488068_0833</name>
</gene>
<feature type="transmembrane region" description="Helical" evidence="1">
    <location>
        <begin position="143"/>
        <end position="161"/>
    </location>
</feature>
<dbReference type="GO" id="GO:0009236">
    <property type="term" value="P:cobalamin biosynthetic process"/>
    <property type="evidence" value="ECO:0007669"/>
    <property type="project" value="UniProtKB-UniPathway"/>
</dbReference>
<feature type="transmembrane region" description="Helical" evidence="1">
    <location>
        <begin position="73"/>
        <end position="90"/>
    </location>
</feature>
<keyword evidence="3" id="KW-1185">Reference proteome</keyword>
<dbReference type="GO" id="GO:0046677">
    <property type="term" value="P:response to antibiotic"/>
    <property type="evidence" value="ECO:0007669"/>
    <property type="project" value="TreeGrafter"/>
</dbReference>
<protein>
    <submittedName>
        <fullName evidence="2">AmpE protein</fullName>
    </submittedName>
</protein>
<feature type="transmembrane region" description="Helical" evidence="1">
    <location>
        <begin position="276"/>
        <end position="295"/>
    </location>
</feature>
<evidence type="ECO:0000313" key="3">
    <source>
        <dbReference type="Proteomes" id="UP000199758"/>
    </source>
</evidence>
<sequence length="296" mass="32169">MLLIATLFALLLERLLGQLDWWGRPVLLHSTVRGARGLLRWPWLWASPAIVPVLLLPPIALVASIEQQIESPFVALGFSALVLLLCLGPRDLADDISELLRARAAGDVDTARHLARALQRGPKPDPSHRSLIGAMFIQSHERLFGVLIWFFVFGPLGAVAYRTASRLPRMLHADGESQAADFADTLHGLMAWIPARVTALLFGLAGSLDDALRAWSQLEFDPLSGDVAGWRRKTWAVLAEAASGGLETDGEDGGGPAMPPNFDAMLHEVVSLQNRALLILLAFFAFFATGAWVSGF</sequence>
<dbReference type="InterPro" id="IPR052966">
    <property type="entry name" value="Beta-lactamase_Reg"/>
</dbReference>
<dbReference type="GO" id="GO:0048472">
    <property type="term" value="F:threonine-phosphate decarboxylase activity"/>
    <property type="evidence" value="ECO:0007669"/>
    <property type="project" value="InterPro"/>
</dbReference>